<evidence type="ECO:0000313" key="1">
    <source>
        <dbReference type="EMBL" id="GER56484.1"/>
    </source>
</evidence>
<accession>A0A5A7RH19</accession>
<dbReference type="Proteomes" id="UP000325081">
    <property type="component" value="Unassembled WGS sequence"/>
</dbReference>
<organism evidence="1 2">
    <name type="scientific">Striga asiatica</name>
    <name type="common">Asiatic witchweed</name>
    <name type="synonym">Buchnera asiatica</name>
    <dbReference type="NCBI Taxonomy" id="4170"/>
    <lineage>
        <taxon>Eukaryota</taxon>
        <taxon>Viridiplantae</taxon>
        <taxon>Streptophyta</taxon>
        <taxon>Embryophyta</taxon>
        <taxon>Tracheophyta</taxon>
        <taxon>Spermatophyta</taxon>
        <taxon>Magnoliopsida</taxon>
        <taxon>eudicotyledons</taxon>
        <taxon>Gunneridae</taxon>
        <taxon>Pentapetalae</taxon>
        <taxon>asterids</taxon>
        <taxon>lamiids</taxon>
        <taxon>Lamiales</taxon>
        <taxon>Orobanchaceae</taxon>
        <taxon>Buchnereae</taxon>
        <taxon>Striga</taxon>
    </lineage>
</organism>
<protein>
    <submittedName>
        <fullName evidence="1">Carbamoyl-phosphate synthase small chain</fullName>
    </submittedName>
</protein>
<keyword evidence="2" id="KW-1185">Reference proteome</keyword>
<dbReference type="EMBL" id="BKCP01012736">
    <property type="protein sequence ID" value="GER56484.1"/>
    <property type="molecule type" value="Genomic_DNA"/>
</dbReference>
<sequence>MALLMGRICRLEWRRRYLSWIRALSFIVRHRGEKSGVVGDFRRLVVDINNFRRRAPKMMRPFLNLQESLRLRLTSEGLWSEKPCLGTWPLSHTKQARLSWLRAAARVCLPRREWPGALGTHRNLVHLGCPRISSPEIGFFGARGSPARTTCSLPKNWWPPSCRGR</sequence>
<evidence type="ECO:0000313" key="2">
    <source>
        <dbReference type="Proteomes" id="UP000325081"/>
    </source>
</evidence>
<gene>
    <name evidence="1" type="ORF">STAS_34212</name>
</gene>
<dbReference type="AlphaFoldDB" id="A0A5A7RH19"/>
<comment type="caution">
    <text evidence="1">The sequence shown here is derived from an EMBL/GenBank/DDBJ whole genome shotgun (WGS) entry which is preliminary data.</text>
</comment>
<name>A0A5A7RH19_STRAF</name>
<reference evidence="2" key="1">
    <citation type="journal article" date="2019" name="Curr. Biol.">
        <title>Genome Sequence of Striga asiatica Provides Insight into the Evolution of Plant Parasitism.</title>
        <authorList>
            <person name="Yoshida S."/>
            <person name="Kim S."/>
            <person name="Wafula E.K."/>
            <person name="Tanskanen J."/>
            <person name="Kim Y.M."/>
            <person name="Honaas L."/>
            <person name="Yang Z."/>
            <person name="Spallek T."/>
            <person name="Conn C.E."/>
            <person name="Ichihashi Y."/>
            <person name="Cheong K."/>
            <person name="Cui S."/>
            <person name="Der J.P."/>
            <person name="Gundlach H."/>
            <person name="Jiao Y."/>
            <person name="Hori C."/>
            <person name="Ishida J.K."/>
            <person name="Kasahara H."/>
            <person name="Kiba T."/>
            <person name="Kim M.S."/>
            <person name="Koo N."/>
            <person name="Laohavisit A."/>
            <person name="Lee Y.H."/>
            <person name="Lumba S."/>
            <person name="McCourt P."/>
            <person name="Mortimer J.C."/>
            <person name="Mutuku J.M."/>
            <person name="Nomura T."/>
            <person name="Sasaki-Sekimoto Y."/>
            <person name="Seto Y."/>
            <person name="Wang Y."/>
            <person name="Wakatake T."/>
            <person name="Sakakibara H."/>
            <person name="Demura T."/>
            <person name="Yamaguchi S."/>
            <person name="Yoneyama K."/>
            <person name="Manabe R.I."/>
            <person name="Nelson D.C."/>
            <person name="Schulman A.H."/>
            <person name="Timko M.P."/>
            <person name="dePamphilis C.W."/>
            <person name="Choi D."/>
            <person name="Shirasu K."/>
        </authorList>
    </citation>
    <scope>NUCLEOTIDE SEQUENCE [LARGE SCALE GENOMIC DNA]</scope>
    <source>
        <strain evidence="2">cv. UVA1</strain>
    </source>
</reference>
<proteinExistence type="predicted"/>